<accession>A0A0G3XE29</accession>
<dbReference type="STRING" id="1348774.AB433_07105"/>
<proteinExistence type="predicted"/>
<protein>
    <submittedName>
        <fullName evidence="1">Uncharacterized protein</fullName>
    </submittedName>
</protein>
<dbReference type="KEGG" id="cna:AB433_07105"/>
<dbReference type="AlphaFoldDB" id="A0A0G3XE29"/>
<gene>
    <name evidence="1" type="ORF">AB433_07105</name>
</gene>
<evidence type="ECO:0000313" key="1">
    <source>
        <dbReference type="EMBL" id="AKM09800.1"/>
    </source>
</evidence>
<dbReference type="OrthoDB" id="7436508at2"/>
<dbReference type="EMBL" id="CP011770">
    <property type="protein sequence ID" value="AKM09800.1"/>
    <property type="molecule type" value="Genomic_DNA"/>
</dbReference>
<dbReference type="PATRIC" id="fig|1348774.3.peg.1485"/>
<name>A0A0G3XE29_9SPHN</name>
<organism evidence="1 2">
    <name type="scientific">Croceicoccus naphthovorans</name>
    <dbReference type="NCBI Taxonomy" id="1348774"/>
    <lineage>
        <taxon>Bacteria</taxon>
        <taxon>Pseudomonadati</taxon>
        <taxon>Pseudomonadota</taxon>
        <taxon>Alphaproteobacteria</taxon>
        <taxon>Sphingomonadales</taxon>
        <taxon>Erythrobacteraceae</taxon>
        <taxon>Croceicoccus</taxon>
    </lineage>
</organism>
<dbReference type="Proteomes" id="UP000035287">
    <property type="component" value="Chromosome"/>
</dbReference>
<evidence type="ECO:0000313" key="2">
    <source>
        <dbReference type="Proteomes" id="UP000035287"/>
    </source>
</evidence>
<sequence length="86" mass="9095">MAVWHAATALAIYGLNIIAGVVVALVFVDPAILLGLTIVFALVCWAALAYVWQSGSRRGMPPVARYTYLFAAGLIGLDVLIAIASY</sequence>
<keyword evidence="2" id="KW-1185">Reference proteome</keyword>
<dbReference type="RefSeq" id="WP_047820485.1">
    <property type="nucleotide sequence ID" value="NZ_CP011770.1"/>
</dbReference>
<reference evidence="1 2" key="1">
    <citation type="submission" date="2015-06" db="EMBL/GenBank/DDBJ databases">
        <authorList>
            <person name="Zeng Y."/>
            <person name="Huang Y."/>
        </authorList>
    </citation>
    <scope>NUCLEOTIDE SEQUENCE [LARGE SCALE GENOMIC DNA]</scope>
    <source>
        <strain evidence="1 2">PQ-2</strain>
    </source>
</reference>